<feature type="domain" description="ABC transporter" evidence="6">
    <location>
        <begin position="4"/>
        <end position="234"/>
    </location>
</feature>
<evidence type="ECO:0000256" key="2">
    <source>
        <dbReference type="ARBA" id="ARBA00005417"/>
    </source>
</evidence>
<dbReference type="SMART" id="SM00382">
    <property type="entry name" value="AAA"/>
    <property type="match status" value="1"/>
</dbReference>
<dbReference type="Gene3D" id="3.40.50.300">
    <property type="entry name" value="P-loop containing nucleotide triphosphate hydrolases"/>
    <property type="match status" value="1"/>
</dbReference>
<gene>
    <name evidence="7" type="ORF">EDC90_101562</name>
</gene>
<accession>A0A4R3NTU9</accession>
<evidence type="ECO:0000256" key="1">
    <source>
        <dbReference type="ARBA" id="ARBA00004417"/>
    </source>
</evidence>
<dbReference type="GO" id="GO:0140359">
    <property type="term" value="F:ABC-type transporter activity"/>
    <property type="evidence" value="ECO:0007669"/>
    <property type="project" value="InterPro"/>
</dbReference>
<evidence type="ECO:0000256" key="4">
    <source>
        <dbReference type="ARBA" id="ARBA00022741"/>
    </source>
</evidence>
<dbReference type="InterPro" id="IPR040582">
    <property type="entry name" value="OB_MalK-like"/>
</dbReference>
<dbReference type="GO" id="GO:0016887">
    <property type="term" value="F:ATP hydrolysis activity"/>
    <property type="evidence" value="ECO:0007669"/>
    <property type="project" value="InterPro"/>
</dbReference>
<dbReference type="Gene3D" id="2.40.50.140">
    <property type="entry name" value="Nucleic acid-binding proteins"/>
    <property type="match status" value="1"/>
</dbReference>
<dbReference type="GO" id="GO:0005524">
    <property type="term" value="F:ATP binding"/>
    <property type="evidence" value="ECO:0007669"/>
    <property type="project" value="UniProtKB-KW"/>
</dbReference>
<dbReference type="PANTHER" id="PTHR43875">
    <property type="entry name" value="MALTODEXTRIN IMPORT ATP-BINDING PROTEIN MSMX"/>
    <property type="match status" value="1"/>
</dbReference>
<evidence type="ECO:0000256" key="5">
    <source>
        <dbReference type="ARBA" id="ARBA00022840"/>
    </source>
</evidence>
<dbReference type="FunFam" id="3.40.50.300:FF:000042">
    <property type="entry name" value="Maltose/maltodextrin ABC transporter, ATP-binding protein"/>
    <property type="match status" value="1"/>
</dbReference>
<dbReference type="Pfam" id="PF17912">
    <property type="entry name" value="OB_MalK"/>
    <property type="match status" value="1"/>
</dbReference>
<reference evidence="7 8" key="1">
    <citation type="submission" date="2019-03" db="EMBL/GenBank/DDBJ databases">
        <title>Freshwater and sediment microbial communities from various areas in North America, analyzing microbe dynamics in response to fracking.</title>
        <authorList>
            <person name="Lamendella R."/>
        </authorList>
    </citation>
    <scope>NUCLEOTIDE SEQUENCE [LARGE SCALE GENOMIC DNA]</scope>
    <source>
        <strain evidence="7 8">175.2</strain>
    </source>
</reference>
<dbReference type="Proteomes" id="UP000295097">
    <property type="component" value="Unassembled WGS sequence"/>
</dbReference>
<dbReference type="AlphaFoldDB" id="A0A4R3NTU9"/>
<evidence type="ECO:0000313" key="8">
    <source>
        <dbReference type="Proteomes" id="UP000295097"/>
    </source>
</evidence>
<dbReference type="OrthoDB" id="7912339at2"/>
<dbReference type="InterPro" id="IPR012340">
    <property type="entry name" value="NA-bd_OB-fold"/>
</dbReference>
<dbReference type="SUPFAM" id="SSF50331">
    <property type="entry name" value="MOP-like"/>
    <property type="match status" value="1"/>
</dbReference>
<evidence type="ECO:0000313" key="7">
    <source>
        <dbReference type="EMBL" id="TCT38851.1"/>
    </source>
</evidence>
<dbReference type="RefSeq" id="WP_132311548.1">
    <property type="nucleotide sequence ID" value="NZ_SMAR01000015.1"/>
</dbReference>
<evidence type="ECO:0000259" key="6">
    <source>
        <dbReference type="PROSITE" id="PS50893"/>
    </source>
</evidence>
<proteinExistence type="inferred from homology"/>
<comment type="similarity">
    <text evidence="2">Belongs to the ABC transporter superfamily.</text>
</comment>
<keyword evidence="3" id="KW-0813">Transport</keyword>
<protein>
    <submittedName>
        <fullName evidence="7">Carbohydrate ABC transporter ATP-binding protein (CUT1 family)</fullName>
    </submittedName>
</protein>
<comment type="caution">
    <text evidence="7">The sequence shown here is derived from an EMBL/GenBank/DDBJ whole genome shotgun (WGS) entry which is preliminary data.</text>
</comment>
<dbReference type="PROSITE" id="PS50893">
    <property type="entry name" value="ABC_TRANSPORTER_2"/>
    <property type="match status" value="1"/>
</dbReference>
<dbReference type="SUPFAM" id="SSF52540">
    <property type="entry name" value="P-loop containing nucleoside triphosphate hydrolases"/>
    <property type="match status" value="1"/>
</dbReference>
<keyword evidence="4" id="KW-0547">Nucleotide-binding</keyword>
<name>A0A4R3NTU9_9HYPH</name>
<dbReference type="NCBIfam" id="NF008653">
    <property type="entry name" value="PRK11650.1"/>
    <property type="match status" value="1"/>
</dbReference>
<dbReference type="CDD" id="cd03301">
    <property type="entry name" value="ABC_MalK_N"/>
    <property type="match status" value="1"/>
</dbReference>
<dbReference type="InterPro" id="IPR003593">
    <property type="entry name" value="AAA+_ATPase"/>
</dbReference>
<comment type="subcellular location">
    <subcellularLocation>
        <location evidence="1">Cell inner membrane</location>
        <topology evidence="1">Peripheral membrane protein</topology>
    </subcellularLocation>
</comment>
<keyword evidence="5 7" id="KW-0067">ATP-binding</keyword>
<dbReference type="EMBL" id="SMAR01000015">
    <property type="protein sequence ID" value="TCT38851.1"/>
    <property type="molecule type" value="Genomic_DNA"/>
</dbReference>
<dbReference type="PROSITE" id="PS00211">
    <property type="entry name" value="ABC_TRANSPORTER_1"/>
    <property type="match status" value="1"/>
</dbReference>
<dbReference type="PANTHER" id="PTHR43875:SF10">
    <property type="entry name" value="BLL2173 PROTEIN"/>
    <property type="match status" value="1"/>
</dbReference>
<dbReference type="GO" id="GO:0055052">
    <property type="term" value="C:ATP-binding cassette (ABC) transporter complex, substrate-binding subunit-containing"/>
    <property type="evidence" value="ECO:0007669"/>
    <property type="project" value="TreeGrafter"/>
</dbReference>
<dbReference type="InterPro" id="IPR047641">
    <property type="entry name" value="ABC_transpr_MalK/UgpC-like"/>
</dbReference>
<dbReference type="InterPro" id="IPR008995">
    <property type="entry name" value="Mo/tungstate-bd_C_term_dom"/>
</dbReference>
<evidence type="ECO:0000256" key="3">
    <source>
        <dbReference type="ARBA" id="ARBA00022448"/>
    </source>
</evidence>
<dbReference type="GO" id="GO:0008643">
    <property type="term" value="P:carbohydrate transport"/>
    <property type="evidence" value="ECO:0007669"/>
    <property type="project" value="InterPro"/>
</dbReference>
<sequence>MARLTLRNVVKKYGARQVIHGLDLDVADGEFLVLVGPSGCGKSTLLRMISGLEDITGGELLVDGAVANKMQPKQRNIAMVFQDFALYPHMTVRKNMAFALRMGGMSRKDRDAAVERAAEMLDLTNELERHPSELSGGQKQRVAMGRALVRDPAAFLFDEPLSNLDAKLRAQMRAEIKALHRRLGTTMIYVTHDQMEAMTMGERIVLMRQGVIEQAGTPLQLYDRPENVFVAGFIGAPGMNLIEGTVSGFGGALVLTTASGMNWPLPDHEGLSEGAEIVIGVRPESVVLSDEGTEATVAFTETTGSEIHATMTAGEDQLLLLSKERLPLERHAAVRVSFDPNHIHLFDKQTGKRIN</sequence>
<organism evidence="7 8">
    <name type="scientific">Martelella mediterranea</name>
    <dbReference type="NCBI Taxonomy" id="293089"/>
    <lineage>
        <taxon>Bacteria</taxon>
        <taxon>Pseudomonadati</taxon>
        <taxon>Pseudomonadota</taxon>
        <taxon>Alphaproteobacteria</taxon>
        <taxon>Hyphomicrobiales</taxon>
        <taxon>Aurantimonadaceae</taxon>
        <taxon>Martelella</taxon>
    </lineage>
</organism>
<dbReference type="InterPro" id="IPR017871">
    <property type="entry name" value="ABC_transporter-like_CS"/>
</dbReference>
<dbReference type="InterPro" id="IPR027417">
    <property type="entry name" value="P-loop_NTPase"/>
</dbReference>
<dbReference type="InterPro" id="IPR003439">
    <property type="entry name" value="ABC_transporter-like_ATP-bd"/>
</dbReference>
<dbReference type="Gene3D" id="2.40.50.100">
    <property type="match status" value="1"/>
</dbReference>
<keyword evidence="8" id="KW-1185">Reference proteome</keyword>
<dbReference type="InterPro" id="IPR015855">
    <property type="entry name" value="ABC_transpr_MalK-like"/>
</dbReference>
<dbReference type="Pfam" id="PF00005">
    <property type="entry name" value="ABC_tran"/>
    <property type="match status" value="1"/>
</dbReference>